<dbReference type="Gene3D" id="3.10.310.10">
    <property type="entry name" value="Diaminopimelate Epimerase, Chain A, domain 1"/>
    <property type="match status" value="1"/>
</dbReference>
<dbReference type="PIRSF" id="PIRSF016184">
    <property type="entry name" value="PhzC_PhzF"/>
    <property type="match status" value="1"/>
</dbReference>
<dbReference type="EMBL" id="BMQL01000034">
    <property type="protein sequence ID" value="GGR24876.1"/>
    <property type="molecule type" value="Genomic_DNA"/>
</dbReference>
<gene>
    <name evidence="1" type="ORF">GCM10008957_40670</name>
</gene>
<evidence type="ECO:0000313" key="1">
    <source>
        <dbReference type="EMBL" id="GGR24876.1"/>
    </source>
</evidence>
<name>A0A918CI18_9DEIO</name>
<reference evidence="1" key="1">
    <citation type="journal article" date="2014" name="Int. J. Syst. Evol. Microbiol.">
        <title>Complete genome sequence of Corynebacterium casei LMG S-19264T (=DSM 44701T), isolated from a smear-ripened cheese.</title>
        <authorList>
            <consortium name="US DOE Joint Genome Institute (JGI-PGF)"/>
            <person name="Walter F."/>
            <person name="Albersmeier A."/>
            <person name="Kalinowski J."/>
            <person name="Ruckert C."/>
        </authorList>
    </citation>
    <scope>NUCLEOTIDE SEQUENCE</scope>
    <source>
        <strain evidence="1">JCM 31311</strain>
    </source>
</reference>
<dbReference type="SUPFAM" id="SSF54506">
    <property type="entry name" value="Diaminopimelate epimerase-like"/>
    <property type="match status" value="1"/>
</dbReference>
<proteinExistence type="predicted"/>
<dbReference type="RefSeq" id="WP_189092334.1">
    <property type="nucleotide sequence ID" value="NZ_BMQL01000034.1"/>
</dbReference>
<evidence type="ECO:0008006" key="3">
    <source>
        <dbReference type="Google" id="ProtNLM"/>
    </source>
</evidence>
<dbReference type="InterPro" id="IPR003719">
    <property type="entry name" value="Phenazine_PhzF-like"/>
</dbReference>
<evidence type="ECO:0000313" key="2">
    <source>
        <dbReference type="Proteomes" id="UP000603865"/>
    </source>
</evidence>
<keyword evidence="2" id="KW-1185">Reference proteome</keyword>
<dbReference type="GO" id="GO:0003824">
    <property type="term" value="F:catalytic activity"/>
    <property type="evidence" value="ECO:0007669"/>
    <property type="project" value="InterPro"/>
</dbReference>
<dbReference type="Proteomes" id="UP000603865">
    <property type="component" value="Unassembled WGS sequence"/>
</dbReference>
<protein>
    <recommendedName>
        <fullName evidence="3">Phenazine biosynthesis PhzC/PhzF protein</fullName>
    </recommendedName>
</protein>
<comment type="caution">
    <text evidence="1">The sequence shown here is derived from an EMBL/GenBank/DDBJ whole genome shotgun (WGS) entry which is preliminary data.</text>
</comment>
<accession>A0A918CI18</accession>
<reference evidence="1" key="2">
    <citation type="submission" date="2020-09" db="EMBL/GenBank/DDBJ databases">
        <authorList>
            <person name="Sun Q."/>
            <person name="Ohkuma M."/>
        </authorList>
    </citation>
    <scope>NUCLEOTIDE SEQUENCE</scope>
    <source>
        <strain evidence="1">JCM 31311</strain>
    </source>
</reference>
<sequence length="271" mass="28263">MMTPLLYRVYAAPRTEGGKLVSVFPAAEGELQAQAAAAGTPLSVFIEQVNEDGAHLRVFTPERDKGESDSAALAALHHLFAAGQIPDVSSVWMKGQEFPAQLCGGEWLLKQGDVSVSGVLDAEFGALGFTPEYVQIASTGRPNLVVQLPDLASLQALAPDADALRQLGQATGTTGLIVYTLQAPRADVSFRAFGPLKGFYEDAASSNMFACLVGALSVRGLLPEHEPLVRGLQHMPGLPSRLTAQYVPQPGGAGDVWVGGAASPVTAGLDG</sequence>
<dbReference type="AlphaFoldDB" id="A0A918CI18"/>
<organism evidence="1 2">
    <name type="scientific">Deinococcus ruber</name>
    <dbReference type="NCBI Taxonomy" id="1848197"/>
    <lineage>
        <taxon>Bacteria</taxon>
        <taxon>Thermotogati</taxon>
        <taxon>Deinococcota</taxon>
        <taxon>Deinococci</taxon>
        <taxon>Deinococcales</taxon>
        <taxon>Deinococcaceae</taxon>
        <taxon>Deinococcus</taxon>
    </lineage>
</organism>